<comment type="caution">
    <text evidence="1">The sequence shown here is derived from an EMBL/GenBank/DDBJ whole genome shotgun (WGS) entry which is preliminary data.</text>
</comment>
<dbReference type="Proteomes" id="UP001393056">
    <property type="component" value="Unassembled WGS sequence"/>
</dbReference>
<keyword evidence="2" id="KW-1185">Reference proteome</keyword>
<proteinExistence type="predicted"/>
<dbReference type="RefSeq" id="WP_291108231.1">
    <property type="nucleotide sequence ID" value="NZ_JBBYHT010000004.1"/>
</dbReference>
<gene>
    <name evidence="1" type="ORF">AAEO58_10285</name>
</gene>
<sequence length="67" mass="7221">MKAVIGLTGIGFVEGVSQVPTDGTPMIEVGKLLIQLVIGVVTLFKMLKKPKAPQEQKEVLSNQNTQE</sequence>
<protein>
    <submittedName>
        <fullName evidence="1">Uncharacterized protein</fullName>
    </submittedName>
</protein>
<evidence type="ECO:0000313" key="1">
    <source>
        <dbReference type="EMBL" id="MEL1248431.1"/>
    </source>
</evidence>
<reference evidence="1 2" key="1">
    <citation type="submission" date="2024-04" db="EMBL/GenBank/DDBJ databases">
        <title>Flavobacterium sp. DGU41 16S ribosomal RNA gene Genome sequencing and assembly.</title>
        <authorList>
            <person name="Park S."/>
        </authorList>
    </citation>
    <scope>NUCLEOTIDE SEQUENCE [LARGE SCALE GENOMIC DNA]</scope>
    <source>
        <strain evidence="1 2">DGU41</strain>
    </source>
</reference>
<accession>A0ABU9I7P8</accession>
<name>A0ABU9I7P8_9FLAO</name>
<organism evidence="1 2">
    <name type="scientific">Flavobacterium helocola</name>
    <dbReference type="NCBI Taxonomy" id="3139139"/>
    <lineage>
        <taxon>Bacteria</taxon>
        <taxon>Pseudomonadati</taxon>
        <taxon>Bacteroidota</taxon>
        <taxon>Flavobacteriia</taxon>
        <taxon>Flavobacteriales</taxon>
        <taxon>Flavobacteriaceae</taxon>
        <taxon>Flavobacterium</taxon>
    </lineage>
</organism>
<dbReference type="EMBL" id="JBBYHT010000004">
    <property type="protein sequence ID" value="MEL1248431.1"/>
    <property type="molecule type" value="Genomic_DNA"/>
</dbReference>
<evidence type="ECO:0000313" key="2">
    <source>
        <dbReference type="Proteomes" id="UP001393056"/>
    </source>
</evidence>